<comment type="caution">
    <text evidence="2">The sequence shown here is derived from an EMBL/GenBank/DDBJ whole genome shotgun (WGS) entry which is preliminary data.</text>
</comment>
<sequence>MCTRSDFPSQLTDTTRAQRLRCARTPCIHITNRERKDMPVYLVFTIMAALALLSCYFCGLVAASSDASSRTSIPAEARPLSTFAAQLRHTAADAITPMVVRVAPCVPPPVLELAPIFAHGAASLVMVGGRARAPPAAVSGAKGDEVLLHTTAKFVYAAGAIVAELLLLKLVYREPYRNHRKNRANRFFSTALGFALFVLLTALPNDLMDTSLVCIFYFKLSSQVYTPAVVCGQLLRVYLIALVPALPPLSAAYSAFLAYWTDSVASGLSATQVREAWAELVLILVVMGAFVFSVSARHGAGNTLLSSPAERESDGDDYYDGY</sequence>
<keyword evidence="1" id="KW-0812">Transmembrane</keyword>
<keyword evidence="1" id="KW-1133">Transmembrane helix</keyword>
<evidence type="ECO:0000313" key="3">
    <source>
        <dbReference type="Proteomes" id="UP000673552"/>
    </source>
</evidence>
<name>A0A836GTA4_9TRYP</name>
<keyword evidence="1" id="KW-0472">Membrane</keyword>
<dbReference type="KEGG" id="lmat:92515992"/>
<gene>
    <name evidence="2" type="ORF">LSCM1_06048</name>
</gene>
<dbReference type="OrthoDB" id="273131at2759"/>
<dbReference type="GeneID" id="92515992"/>
<evidence type="ECO:0008006" key="4">
    <source>
        <dbReference type="Google" id="ProtNLM"/>
    </source>
</evidence>
<feature type="transmembrane region" description="Helical" evidence="1">
    <location>
        <begin position="40"/>
        <end position="63"/>
    </location>
</feature>
<dbReference type="AlphaFoldDB" id="A0A836GTA4"/>
<evidence type="ECO:0000256" key="1">
    <source>
        <dbReference type="SAM" id="Phobius"/>
    </source>
</evidence>
<feature type="transmembrane region" description="Helical" evidence="1">
    <location>
        <begin position="237"/>
        <end position="256"/>
    </location>
</feature>
<reference evidence="3" key="1">
    <citation type="journal article" date="2021" name="Microbiol. Resour. Announc.">
        <title>LGAAP: Leishmaniinae Genome Assembly and Annotation Pipeline.</title>
        <authorList>
            <person name="Almutairi H."/>
            <person name="Urbaniak M.D."/>
            <person name="Bates M.D."/>
            <person name="Jariyapan N."/>
            <person name="Kwakye-Nuako G."/>
            <person name="Thomaz-Soccol V."/>
            <person name="Al-Salem W.S."/>
            <person name="Dillon R.J."/>
            <person name="Bates P.A."/>
            <person name="Gatherer D."/>
        </authorList>
    </citation>
    <scope>NUCLEOTIDE SEQUENCE [LARGE SCALE GENOMIC DNA]</scope>
</reference>
<dbReference type="RefSeq" id="XP_067178585.1">
    <property type="nucleotide sequence ID" value="XM_067323480.1"/>
</dbReference>
<feature type="transmembrane region" description="Helical" evidence="1">
    <location>
        <begin position="154"/>
        <end position="172"/>
    </location>
</feature>
<organism evidence="2 3">
    <name type="scientific">Leishmania martiniquensis</name>
    <dbReference type="NCBI Taxonomy" id="1580590"/>
    <lineage>
        <taxon>Eukaryota</taxon>
        <taxon>Discoba</taxon>
        <taxon>Euglenozoa</taxon>
        <taxon>Kinetoplastea</taxon>
        <taxon>Metakinetoplastina</taxon>
        <taxon>Trypanosomatida</taxon>
        <taxon>Trypanosomatidae</taxon>
        <taxon>Leishmaniinae</taxon>
        <taxon>Leishmania</taxon>
    </lineage>
</organism>
<evidence type="ECO:0000313" key="2">
    <source>
        <dbReference type="EMBL" id="KAG5478644.1"/>
    </source>
</evidence>
<feature type="transmembrane region" description="Helical" evidence="1">
    <location>
        <begin position="276"/>
        <end position="296"/>
    </location>
</feature>
<dbReference type="Proteomes" id="UP000673552">
    <property type="component" value="Unassembled WGS sequence"/>
</dbReference>
<accession>A0A836GTA4</accession>
<keyword evidence="3" id="KW-1185">Reference proteome</keyword>
<feature type="transmembrane region" description="Helical" evidence="1">
    <location>
        <begin position="210"/>
        <end position="230"/>
    </location>
</feature>
<proteinExistence type="predicted"/>
<protein>
    <recommendedName>
        <fullName evidence="4">Transmembrane protein</fullName>
    </recommendedName>
</protein>
<feature type="transmembrane region" description="Helical" evidence="1">
    <location>
        <begin position="184"/>
        <end position="204"/>
    </location>
</feature>
<dbReference type="EMBL" id="JAFEUZ010000023">
    <property type="protein sequence ID" value="KAG5478644.1"/>
    <property type="molecule type" value="Genomic_DNA"/>
</dbReference>
<reference evidence="3" key="2">
    <citation type="journal article" date="2021" name="Sci. Data">
        <title>Chromosome-scale genome sequencing, assembly and annotation of six genomes from subfamily Leishmaniinae.</title>
        <authorList>
            <person name="Almutairi H."/>
            <person name="Urbaniak M.D."/>
            <person name="Bates M.D."/>
            <person name="Jariyapan N."/>
            <person name="Kwakye-Nuako G."/>
            <person name="Thomaz Soccol V."/>
            <person name="Al-Salem W.S."/>
            <person name="Dillon R.J."/>
            <person name="Bates P.A."/>
            <person name="Gatherer D."/>
        </authorList>
    </citation>
    <scope>NUCLEOTIDE SEQUENCE [LARGE SCALE GENOMIC DNA]</scope>
</reference>